<sequence>MPQSRGGPGGGTHSKAARSAGRKQALKPPPAAAAAKNSAPARAAGGNTPKDARAAVGRPTKPAADLHHHQKALSFAGQQRLLDVFCQALGPTLASPRLHDALQAVKRALFARDFAGAPPRALCYAAVLGSPLVQAHWRGADGATTAAPLLRMVALGGGAAEAVAFGAVLADNSNNDGNGDGNGDGDGDRNGDRNSNGNDATATRGHLVLVDAGPWATVVDKLCAAMVDAPPDGRQPALVRPAARLRTEVHQLDLLAVGETAMAQLLAGTTDDGTRAAAAGTTTTPTLVTLLFTLNELFTAGGLGAAATFLVRLTAASTPGTLLLVVDSPGSYAEAAVGTHARRYPMQWLLDKILLSETGDADDADDAGDAGDANGSPENSAAWTKLHQYDSAWFRLPPSLVYPIRLEDMRYQVHFYVRN</sequence>
<comment type="caution">
    <text evidence="2">The sequence shown here is derived from an EMBL/GenBank/DDBJ whole genome shotgun (WGS) entry which is preliminary data.</text>
</comment>
<feature type="region of interest" description="Disordered" evidence="1">
    <location>
        <begin position="1"/>
        <end position="68"/>
    </location>
</feature>
<reference evidence="2 3" key="1">
    <citation type="journal article" date="2016" name="Genome Biol. Evol.">
        <title>Divergent and convergent evolution of fungal pathogenicity.</title>
        <authorList>
            <person name="Shang Y."/>
            <person name="Xiao G."/>
            <person name="Zheng P."/>
            <person name="Cen K."/>
            <person name="Zhan S."/>
            <person name="Wang C."/>
        </authorList>
    </citation>
    <scope>NUCLEOTIDE SEQUENCE [LARGE SCALE GENOMIC DNA]</scope>
    <source>
        <strain evidence="2 3">RCEF 264</strain>
    </source>
</reference>
<keyword evidence="3" id="KW-1185">Reference proteome</keyword>
<organism evidence="2 3">
    <name type="scientific">Niveomyces insectorum RCEF 264</name>
    <dbReference type="NCBI Taxonomy" id="1081102"/>
    <lineage>
        <taxon>Eukaryota</taxon>
        <taxon>Fungi</taxon>
        <taxon>Dikarya</taxon>
        <taxon>Ascomycota</taxon>
        <taxon>Pezizomycotina</taxon>
        <taxon>Sordariomycetes</taxon>
        <taxon>Hypocreomycetidae</taxon>
        <taxon>Hypocreales</taxon>
        <taxon>Cordycipitaceae</taxon>
        <taxon>Niveomyces</taxon>
    </lineage>
</organism>
<evidence type="ECO:0000256" key="1">
    <source>
        <dbReference type="SAM" id="MobiDB-lite"/>
    </source>
</evidence>
<dbReference type="EMBL" id="AZHD01000011">
    <property type="protein sequence ID" value="OAA59110.1"/>
    <property type="molecule type" value="Genomic_DNA"/>
</dbReference>
<evidence type="ECO:0000313" key="3">
    <source>
        <dbReference type="Proteomes" id="UP000076874"/>
    </source>
</evidence>
<feature type="compositionally biased region" description="Low complexity" evidence="1">
    <location>
        <begin position="32"/>
        <end position="44"/>
    </location>
</feature>
<name>A0A167S0G0_9HYPO</name>
<protein>
    <recommendedName>
        <fullName evidence="4">25S rRNA (Uridine(2843)-N(3))-methyltransferase</fullName>
    </recommendedName>
</protein>
<dbReference type="Proteomes" id="UP000076874">
    <property type="component" value="Unassembled WGS sequence"/>
</dbReference>
<accession>A0A167S0G0</accession>
<dbReference type="InterPro" id="IPR021463">
    <property type="entry name" value="Methyltransf_34"/>
</dbReference>
<evidence type="ECO:0000313" key="2">
    <source>
        <dbReference type="EMBL" id="OAA59110.1"/>
    </source>
</evidence>
<feature type="region of interest" description="Disordered" evidence="1">
    <location>
        <begin position="173"/>
        <end position="201"/>
    </location>
</feature>
<evidence type="ECO:0008006" key="4">
    <source>
        <dbReference type="Google" id="ProtNLM"/>
    </source>
</evidence>
<dbReference type="Pfam" id="PF11312">
    <property type="entry name" value="Methyltransf_34"/>
    <property type="match status" value="1"/>
</dbReference>
<feature type="compositionally biased region" description="Gly residues" evidence="1">
    <location>
        <begin position="1"/>
        <end position="12"/>
    </location>
</feature>
<dbReference type="STRING" id="1081102.A0A167S0G0"/>
<dbReference type="AlphaFoldDB" id="A0A167S0G0"/>
<dbReference type="OrthoDB" id="6419443at2759"/>
<gene>
    <name evidence="2" type="ORF">SPI_06312</name>
</gene>
<proteinExistence type="predicted"/>